<keyword evidence="7" id="KW-0732">Signal</keyword>
<evidence type="ECO:0000256" key="7">
    <source>
        <dbReference type="SAM" id="SignalP"/>
    </source>
</evidence>
<dbReference type="Proteomes" id="UP001232536">
    <property type="component" value="Unassembled WGS sequence"/>
</dbReference>
<comment type="caution">
    <text evidence="8">The sequence shown here is derived from an EMBL/GenBank/DDBJ whole genome shotgun (WGS) entry which is preliminary data.</text>
</comment>
<dbReference type="PANTHER" id="PTHR30028:SF0">
    <property type="entry name" value="PROTEIN ALUMINUM SENSITIVE 3"/>
    <property type="match status" value="1"/>
</dbReference>
<evidence type="ECO:0000256" key="5">
    <source>
        <dbReference type="ARBA" id="ARBA00023136"/>
    </source>
</evidence>
<evidence type="ECO:0000313" key="8">
    <source>
        <dbReference type="EMBL" id="MDO8107164.1"/>
    </source>
</evidence>
<evidence type="ECO:0000256" key="2">
    <source>
        <dbReference type="ARBA" id="ARBA00005268"/>
    </source>
</evidence>
<feature type="transmembrane region" description="Helical" evidence="6">
    <location>
        <begin position="114"/>
        <end position="133"/>
    </location>
</feature>
<dbReference type="InterPro" id="IPR005226">
    <property type="entry name" value="UPF0014_fam"/>
</dbReference>
<feature type="transmembrane region" description="Helical" evidence="6">
    <location>
        <begin position="83"/>
        <end position="108"/>
    </location>
</feature>
<name>A0ABT9D8E3_9CELL</name>
<evidence type="ECO:0000256" key="1">
    <source>
        <dbReference type="ARBA" id="ARBA00004141"/>
    </source>
</evidence>
<accession>A0ABT9D8E3</accession>
<proteinExistence type="inferred from homology"/>
<gene>
    <name evidence="8" type="ORF">Q6348_08140</name>
</gene>
<feature type="transmembrane region" description="Helical" evidence="6">
    <location>
        <begin position="183"/>
        <end position="204"/>
    </location>
</feature>
<evidence type="ECO:0000256" key="6">
    <source>
        <dbReference type="SAM" id="Phobius"/>
    </source>
</evidence>
<dbReference type="Pfam" id="PF03649">
    <property type="entry name" value="UPF0014"/>
    <property type="match status" value="1"/>
</dbReference>
<feature type="transmembrane region" description="Helical" evidence="6">
    <location>
        <begin position="210"/>
        <end position="232"/>
    </location>
</feature>
<dbReference type="EMBL" id="JAUQYP010000001">
    <property type="protein sequence ID" value="MDO8107164.1"/>
    <property type="molecule type" value="Genomic_DNA"/>
</dbReference>
<keyword evidence="3 6" id="KW-0812">Transmembrane</keyword>
<evidence type="ECO:0000256" key="3">
    <source>
        <dbReference type="ARBA" id="ARBA00022692"/>
    </source>
</evidence>
<feature type="transmembrane region" description="Helical" evidence="6">
    <location>
        <begin position="30"/>
        <end position="51"/>
    </location>
</feature>
<keyword evidence="9" id="KW-1185">Reference proteome</keyword>
<dbReference type="PANTHER" id="PTHR30028">
    <property type="entry name" value="UPF0014 INNER MEMBRANE PROTEIN YBBM-RELATED"/>
    <property type="match status" value="1"/>
</dbReference>
<feature type="chain" id="PRO_5046194730" evidence="7">
    <location>
        <begin position="22"/>
        <end position="245"/>
    </location>
</feature>
<evidence type="ECO:0000256" key="4">
    <source>
        <dbReference type="ARBA" id="ARBA00022989"/>
    </source>
</evidence>
<comment type="subcellular location">
    <subcellularLocation>
        <location evidence="1">Membrane</location>
        <topology evidence="1">Multi-pass membrane protein</topology>
    </subcellularLocation>
</comment>
<keyword evidence="5 6" id="KW-0472">Membrane</keyword>
<feature type="signal peptide" evidence="7">
    <location>
        <begin position="1"/>
        <end position="21"/>
    </location>
</feature>
<protein>
    <submittedName>
        <fullName evidence="8">ABC transporter permease</fullName>
    </submittedName>
</protein>
<comment type="similarity">
    <text evidence="2">Belongs to the UPF0014 family.</text>
</comment>
<keyword evidence="4 6" id="KW-1133">Transmembrane helix</keyword>
<sequence>MRVALAVAALLVIFLSVTSTAQIAVRRDAVVAAARAAVQLALVALVIAWVFRHPGAVAVYLPVMVLAAAETAARRTGLGRSALLALIVAIVAGAAAALVPVLASGALALRAQTVLPFAAQVIGGAMTAASLTGSRLQDDARTQWHLVEGGLALGATPRQAATPLARHAAARALVPAIDQTRSAGLVTLPGAFVGLLLGGASPALAAQVQLLVLVGLLAAEAVTAALTAHLLAGRIGARRQAPVAG</sequence>
<evidence type="ECO:0000313" key="9">
    <source>
        <dbReference type="Proteomes" id="UP001232536"/>
    </source>
</evidence>
<organism evidence="8 9">
    <name type="scientific">Actinotalea lenta</name>
    <dbReference type="NCBI Taxonomy" id="3064654"/>
    <lineage>
        <taxon>Bacteria</taxon>
        <taxon>Bacillati</taxon>
        <taxon>Actinomycetota</taxon>
        <taxon>Actinomycetes</taxon>
        <taxon>Micrococcales</taxon>
        <taxon>Cellulomonadaceae</taxon>
        <taxon>Actinotalea</taxon>
    </lineage>
</organism>
<reference evidence="8 9" key="1">
    <citation type="submission" date="2023-07" db="EMBL/GenBank/DDBJ databases">
        <title>Description of novel actinomycetes strains, isolated from tidal flat sediment.</title>
        <authorList>
            <person name="Lu C."/>
        </authorList>
    </citation>
    <scope>NUCLEOTIDE SEQUENCE [LARGE SCALE GENOMIC DNA]</scope>
    <source>
        <strain evidence="8 9">SYSU T00b441</strain>
    </source>
</reference>
<dbReference type="RefSeq" id="WP_304600798.1">
    <property type="nucleotide sequence ID" value="NZ_JAUQYO010000001.1"/>
</dbReference>